<dbReference type="Pfam" id="PF00989">
    <property type="entry name" value="PAS"/>
    <property type="match status" value="1"/>
</dbReference>
<evidence type="ECO:0000313" key="13">
    <source>
        <dbReference type="EMBL" id="MCV6825342.1"/>
    </source>
</evidence>
<evidence type="ECO:0000256" key="9">
    <source>
        <dbReference type="SAM" id="Phobius"/>
    </source>
</evidence>
<evidence type="ECO:0000259" key="10">
    <source>
        <dbReference type="PROSITE" id="PS50109"/>
    </source>
</evidence>
<evidence type="ECO:0000256" key="2">
    <source>
        <dbReference type="ARBA" id="ARBA00012438"/>
    </source>
</evidence>
<dbReference type="SMART" id="SM00091">
    <property type="entry name" value="PAS"/>
    <property type="match status" value="1"/>
</dbReference>
<feature type="transmembrane region" description="Helical" evidence="9">
    <location>
        <begin position="84"/>
        <end position="109"/>
    </location>
</feature>
<dbReference type="InterPro" id="IPR001610">
    <property type="entry name" value="PAC"/>
</dbReference>
<dbReference type="InterPro" id="IPR036890">
    <property type="entry name" value="HATPase_C_sf"/>
</dbReference>
<dbReference type="RefSeq" id="WP_263954211.1">
    <property type="nucleotide sequence ID" value="NZ_JAOYFC010000002.1"/>
</dbReference>
<dbReference type="SMART" id="SM00086">
    <property type="entry name" value="PAC"/>
    <property type="match status" value="1"/>
</dbReference>
<evidence type="ECO:0000313" key="14">
    <source>
        <dbReference type="Proteomes" id="UP001208041"/>
    </source>
</evidence>
<evidence type="ECO:0000256" key="5">
    <source>
        <dbReference type="ARBA" id="ARBA00022741"/>
    </source>
</evidence>
<dbReference type="InterPro" id="IPR004358">
    <property type="entry name" value="Sig_transdc_His_kin-like_C"/>
</dbReference>
<dbReference type="NCBIfam" id="TIGR00229">
    <property type="entry name" value="sensory_box"/>
    <property type="match status" value="1"/>
</dbReference>
<dbReference type="InterPro" id="IPR000700">
    <property type="entry name" value="PAS-assoc_C"/>
</dbReference>
<keyword evidence="6" id="KW-0418">Kinase</keyword>
<reference evidence="13" key="1">
    <citation type="submission" date="2022-10" db="EMBL/GenBank/DDBJ databases">
        <authorList>
            <person name="Yue Y."/>
        </authorList>
    </citation>
    <scope>NUCLEOTIDE SEQUENCE</scope>
    <source>
        <strain evidence="13">Z654</strain>
    </source>
</reference>
<dbReference type="Pfam" id="PF02518">
    <property type="entry name" value="HATPase_c"/>
    <property type="match status" value="1"/>
</dbReference>
<evidence type="ECO:0000259" key="11">
    <source>
        <dbReference type="PROSITE" id="PS50112"/>
    </source>
</evidence>
<accession>A0AAE3LR97</accession>
<keyword evidence="9" id="KW-1133">Transmembrane helix</keyword>
<keyword evidence="9" id="KW-0812">Transmembrane</keyword>
<evidence type="ECO:0000256" key="8">
    <source>
        <dbReference type="ARBA" id="ARBA00023012"/>
    </source>
</evidence>
<dbReference type="InterPro" id="IPR035965">
    <property type="entry name" value="PAS-like_dom_sf"/>
</dbReference>
<keyword evidence="7 13" id="KW-0067">ATP-binding</keyword>
<dbReference type="PROSITE" id="PS50113">
    <property type="entry name" value="PAC"/>
    <property type="match status" value="1"/>
</dbReference>
<dbReference type="PRINTS" id="PR00344">
    <property type="entry name" value="BCTRLSENSOR"/>
</dbReference>
<comment type="catalytic activity">
    <reaction evidence="1">
        <text>ATP + protein L-histidine = ADP + protein N-phospho-L-histidine.</text>
        <dbReference type="EC" id="2.7.13.3"/>
    </reaction>
</comment>
<evidence type="ECO:0000256" key="4">
    <source>
        <dbReference type="ARBA" id="ARBA00022679"/>
    </source>
</evidence>
<dbReference type="Proteomes" id="UP001208041">
    <property type="component" value="Unassembled WGS sequence"/>
</dbReference>
<keyword evidence="3" id="KW-0597">Phosphoprotein</keyword>
<evidence type="ECO:0000259" key="12">
    <source>
        <dbReference type="PROSITE" id="PS50113"/>
    </source>
</evidence>
<evidence type="ECO:0000256" key="3">
    <source>
        <dbReference type="ARBA" id="ARBA00022553"/>
    </source>
</evidence>
<name>A0AAE3LR97_9RHOB</name>
<keyword evidence="9" id="KW-0472">Membrane</keyword>
<keyword evidence="14" id="KW-1185">Reference proteome</keyword>
<dbReference type="PROSITE" id="PS50112">
    <property type="entry name" value="PAS"/>
    <property type="match status" value="1"/>
</dbReference>
<dbReference type="PANTHER" id="PTHR43065">
    <property type="entry name" value="SENSOR HISTIDINE KINASE"/>
    <property type="match status" value="1"/>
</dbReference>
<dbReference type="GO" id="GO:0005524">
    <property type="term" value="F:ATP binding"/>
    <property type="evidence" value="ECO:0007669"/>
    <property type="project" value="UniProtKB-KW"/>
</dbReference>
<comment type="caution">
    <text evidence="13">The sequence shown here is derived from an EMBL/GenBank/DDBJ whole genome shotgun (WGS) entry which is preliminary data.</text>
</comment>
<feature type="domain" description="PAC" evidence="12">
    <location>
        <begin position="276"/>
        <end position="328"/>
    </location>
</feature>
<dbReference type="CDD" id="cd00130">
    <property type="entry name" value="PAS"/>
    <property type="match status" value="1"/>
</dbReference>
<dbReference type="EC" id="2.7.13.3" evidence="2"/>
<feature type="transmembrane region" description="Helical" evidence="9">
    <location>
        <begin position="163"/>
        <end position="184"/>
    </location>
</feature>
<sequence>MTADFQNSVRERIAQKKSDICNRWLLTAAFLTVIVSPIIIYRDLTVTDGLRTSTLLTVCALGLMLGITYFRSKLPLWVRAVAPIMLLVPLSAYGVSYFGMTAAGFYFLVIAPTLLLVCYGFWSALVLLVLTNSFVIGFAIFTVKTGLIRFGDPAAYIVAPASWANYVAIFVASSSAMLATVHVLNKFFTEALEQQAAESEKVANSERETRSILDQLVEPFFRVDTRGVLVKVSPSIEKLLNIPPQQIIGQPLGNFSPDPEGIDQFLQSVLDTVGKSEMEITLRRNDDTLRTIVMRAQPWRGPNEQTLGVEGVLVDITERRAAQKAIYHSRKVAASGLMAAGISHDFNNNLGVISGCLSSMEPYVEDNKDLKNLVDLAQRASAKASQLSTRLHQISIKTTYDTEPHDIDVIIQEFAPILFRVLPTDIKLNTKIGEGQKIAEINRSELEDVIFNLVGNARDAVVGGGEITIETQIVTLDPDTLETLPGHLNEGQYLRIAVEDTGKGVSLKDAARMFDPFYSTKPEGHGSGLGLSMVRSFAERAGGAIILANPGEEGARLELFLPALSSD</sequence>
<dbReference type="InterPro" id="IPR005467">
    <property type="entry name" value="His_kinase_dom"/>
</dbReference>
<dbReference type="InterPro" id="IPR000014">
    <property type="entry name" value="PAS"/>
</dbReference>
<organism evidence="13 14">
    <name type="scientific">Halocynthiibacter halioticoli</name>
    <dbReference type="NCBI Taxonomy" id="2986804"/>
    <lineage>
        <taxon>Bacteria</taxon>
        <taxon>Pseudomonadati</taxon>
        <taxon>Pseudomonadota</taxon>
        <taxon>Alphaproteobacteria</taxon>
        <taxon>Rhodobacterales</taxon>
        <taxon>Paracoccaceae</taxon>
        <taxon>Halocynthiibacter</taxon>
    </lineage>
</organism>
<proteinExistence type="predicted"/>
<dbReference type="PANTHER" id="PTHR43065:SF42">
    <property type="entry name" value="TWO-COMPONENT SENSOR PPRA"/>
    <property type="match status" value="1"/>
</dbReference>
<dbReference type="Gene3D" id="3.30.565.10">
    <property type="entry name" value="Histidine kinase-like ATPase, C-terminal domain"/>
    <property type="match status" value="1"/>
</dbReference>
<dbReference type="InterPro" id="IPR003594">
    <property type="entry name" value="HATPase_dom"/>
</dbReference>
<dbReference type="SUPFAM" id="SSF55785">
    <property type="entry name" value="PYP-like sensor domain (PAS domain)"/>
    <property type="match status" value="1"/>
</dbReference>
<dbReference type="GO" id="GO:0000160">
    <property type="term" value="P:phosphorelay signal transduction system"/>
    <property type="evidence" value="ECO:0007669"/>
    <property type="project" value="UniProtKB-KW"/>
</dbReference>
<feature type="transmembrane region" description="Helical" evidence="9">
    <location>
        <begin position="53"/>
        <end position="72"/>
    </location>
</feature>
<dbReference type="PROSITE" id="PS50109">
    <property type="entry name" value="HIS_KIN"/>
    <property type="match status" value="1"/>
</dbReference>
<keyword evidence="5" id="KW-0547">Nucleotide-binding</keyword>
<dbReference type="SUPFAM" id="SSF55874">
    <property type="entry name" value="ATPase domain of HSP90 chaperone/DNA topoisomerase II/histidine kinase"/>
    <property type="match status" value="1"/>
</dbReference>
<dbReference type="GO" id="GO:0006355">
    <property type="term" value="P:regulation of DNA-templated transcription"/>
    <property type="evidence" value="ECO:0007669"/>
    <property type="project" value="InterPro"/>
</dbReference>
<dbReference type="Gene3D" id="1.10.287.130">
    <property type="match status" value="1"/>
</dbReference>
<gene>
    <name evidence="13" type="ORF">OH136_12325</name>
</gene>
<evidence type="ECO:0000256" key="7">
    <source>
        <dbReference type="ARBA" id="ARBA00022840"/>
    </source>
</evidence>
<dbReference type="GO" id="GO:0004673">
    <property type="term" value="F:protein histidine kinase activity"/>
    <property type="evidence" value="ECO:0007669"/>
    <property type="project" value="UniProtKB-EC"/>
</dbReference>
<dbReference type="Gene3D" id="3.30.450.20">
    <property type="entry name" value="PAS domain"/>
    <property type="match status" value="1"/>
</dbReference>
<feature type="transmembrane region" description="Helical" evidence="9">
    <location>
        <begin position="21"/>
        <end position="41"/>
    </location>
</feature>
<protein>
    <recommendedName>
        <fullName evidence="2">histidine kinase</fullName>
        <ecNumber evidence="2">2.7.13.3</ecNumber>
    </recommendedName>
</protein>
<dbReference type="EMBL" id="JAOYFC010000002">
    <property type="protein sequence ID" value="MCV6825342.1"/>
    <property type="molecule type" value="Genomic_DNA"/>
</dbReference>
<keyword evidence="4" id="KW-0808">Transferase</keyword>
<dbReference type="InterPro" id="IPR013767">
    <property type="entry name" value="PAS_fold"/>
</dbReference>
<keyword evidence="8" id="KW-0902">Two-component regulatory system</keyword>
<dbReference type="AlphaFoldDB" id="A0AAE3LR97"/>
<feature type="transmembrane region" description="Helical" evidence="9">
    <location>
        <begin position="121"/>
        <end position="143"/>
    </location>
</feature>
<evidence type="ECO:0000256" key="6">
    <source>
        <dbReference type="ARBA" id="ARBA00022777"/>
    </source>
</evidence>
<feature type="domain" description="PAS" evidence="11">
    <location>
        <begin position="205"/>
        <end position="250"/>
    </location>
</feature>
<evidence type="ECO:0000256" key="1">
    <source>
        <dbReference type="ARBA" id="ARBA00000085"/>
    </source>
</evidence>
<feature type="domain" description="Histidine kinase" evidence="10">
    <location>
        <begin position="341"/>
        <end position="565"/>
    </location>
</feature>
<dbReference type="SMART" id="SM00387">
    <property type="entry name" value="HATPase_c"/>
    <property type="match status" value="1"/>
</dbReference>